<proteinExistence type="predicted"/>
<organism evidence="1 2">
    <name type="scientific">Meloidogyne enterolobii</name>
    <name type="common">Root-knot nematode worm</name>
    <name type="synonym">Meloidogyne mayaguensis</name>
    <dbReference type="NCBI Taxonomy" id="390850"/>
    <lineage>
        <taxon>Eukaryota</taxon>
        <taxon>Metazoa</taxon>
        <taxon>Ecdysozoa</taxon>
        <taxon>Nematoda</taxon>
        <taxon>Chromadorea</taxon>
        <taxon>Rhabditida</taxon>
        <taxon>Tylenchina</taxon>
        <taxon>Tylenchomorpha</taxon>
        <taxon>Tylenchoidea</taxon>
        <taxon>Meloidogynidae</taxon>
        <taxon>Meloidogyninae</taxon>
        <taxon>Meloidogyne</taxon>
    </lineage>
</organism>
<keyword evidence="2" id="KW-1185">Reference proteome</keyword>
<reference evidence="1" key="1">
    <citation type="submission" date="2023-11" db="EMBL/GenBank/DDBJ databases">
        <authorList>
            <person name="Poullet M."/>
        </authorList>
    </citation>
    <scope>NUCLEOTIDE SEQUENCE</scope>
    <source>
        <strain evidence="1">E1834</strain>
    </source>
</reference>
<protein>
    <submittedName>
        <fullName evidence="1">Uncharacterized protein</fullName>
    </submittedName>
</protein>
<gene>
    <name evidence="1" type="ORF">MENTE1834_LOCUS25031</name>
</gene>
<dbReference type="Proteomes" id="UP001497535">
    <property type="component" value="Unassembled WGS sequence"/>
</dbReference>
<accession>A0ACB0ZG86</accession>
<name>A0ACB0ZG86_MELEN</name>
<dbReference type="EMBL" id="CAVMJV010000035">
    <property type="protein sequence ID" value="CAK5077996.1"/>
    <property type="molecule type" value="Genomic_DNA"/>
</dbReference>
<sequence length="59" mass="6534">MIRFIVIAPSIIFFFPSSLLAFHPSTSPYYSISSSLSSSISSSTLTFSHLIPSKPFFRS</sequence>
<evidence type="ECO:0000313" key="1">
    <source>
        <dbReference type="EMBL" id="CAK5077996.1"/>
    </source>
</evidence>
<comment type="caution">
    <text evidence="1">The sequence shown here is derived from an EMBL/GenBank/DDBJ whole genome shotgun (WGS) entry which is preliminary data.</text>
</comment>
<evidence type="ECO:0000313" key="2">
    <source>
        <dbReference type="Proteomes" id="UP001497535"/>
    </source>
</evidence>